<dbReference type="OrthoDB" id="9764783at2"/>
<comment type="caution">
    <text evidence="3">The sequence shown here is derived from an EMBL/GenBank/DDBJ whole genome shotgun (WGS) entry which is preliminary data.</text>
</comment>
<protein>
    <submittedName>
        <fullName evidence="3">Cobalt chelatase</fullName>
    </submittedName>
</protein>
<dbReference type="RefSeq" id="WP_097941055.1">
    <property type="nucleotide sequence ID" value="NZ_BLKS01000001.1"/>
</dbReference>
<dbReference type="GO" id="GO:0009236">
    <property type="term" value="P:cobalamin biosynthetic process"/>
    <property type="evidence" value="ECO:0007669"/>
    <property type="project" value="InterPro"/>
</dbReference>
<sequence length="557" mass="61912">MTDSAALRREHRVRELRAASIRALSRQRGLHFRGSTLYRGRRSVPMAAPHLHPPTERGSADGMALRLRHNDPDVHAELRPQRTAGRLVFEMLEQYRVESLVPDSWPGVRRNLADRFRDWSQAFEASRSIETDAGLVLYTVAQVCRARITAEAITPRTEDLIESTRFALASTFGRDLAALRPNRHCQKTFGQHARAIAERVADLEQLQVEAGRPDRRWDGFEWLFDPDDDGDATASAPGGARRALSSEDSGYRVYTRVYDEVRPIASLVRDAQLHEYREQLDRAVQASGVSARALGRRLGNLLAEPRRDSWAGGHESGLIDGRRLAQLVTTPSERNIFRAPESTSRTDTVVSFLVDCSGSMKAFSEPVAVLVDVFARALDLAGVGCEVLGFTTAAWNGGRARRDWMRGGRSPNPGRLNEIRHLVIKEADTPYRSARRAFGGLLKDDLYREGIDGEAVEWARNRLAAREEHRRILVVISDGSPMDAATSLANEQDYLDQHLRDVVAASDVEICSVGVGLDPSLYYDRYTALDLASGANRRTMSHVLDLIAAAAAGAPYR</sequence>
<dbReference type="EMBL" id="BLKS01000001">
    <property type="protein sequence ID" value="GFG50936.1"/>
    <property type="molecule type" value="Genomic_DNA"/>
</dbReference>
<dbReference type="Pfam" id="PF11775">
    <property type="entry name" value="CobT_C"/>
    <property type="match status" value="1"/>
</dbReference>
<dbReference type="AlphaFoldDB" id="A0A2A7N0Y8"/>
<gene>
    <name evidence="3" type="ORF">CQY20_15985</name>
    <name evidence="2" type="ORF">MAGR_23770</name>
</gene>
<dbReference type="PIRSF" id="PIRSF031715">
    <property type="entry name" value="Cob_chel_CobT"/>
    <property type="match status" value="1"/>
</dbReference>
<reference evidence="2" key="3">
    <citation type="submission" date="2020-02" db="EMBL/GenBank/DDBJ databases">
        <authorList>
            <person name="Matsumoto Y."/>
            <person name="Motooka D."/>
            <person name="Nakamura S."/>
        </authorList>
    </citation>
    <scope>NUCLEOTIDE SEQUENCE</scope>
    <source>
        <strain evidence="2">JCM 6377</strain>
    </source>
</reference>
<feature type="domain" description="Cobalamin biosynthesis protein CobT VWA" evidence="1">
    <location>
        <begin position="337"/>
        <end position="529"/>
    </location>
</feature>
<reference evidence="2 5" key="2">
    <citation type="journal article" date="2019" name="Emerg. Microbes Infect.">
        <title>Comprehensive subspecies identification of 175 nontuberculous mycobacteria species based on 7547 genomic profiles.</title>
        <authorList>
            <person name="Matsumoto Y."/>
            <person name="Kinjo T."/>
            <person name="Motooka D."/>
            <person name="Nabeya D."/>
            <person name="Jung N."/>
            <person name="Uechi K."/>
            <person name="Horii T."/>
            <person name="Iida T."/>
            <person name="Fujita J."/>
            <person name="Nakamura S."/>
        </authorList>
    </citation>
    <scope>NUCLEOTIDE SEQUENCE [LARGE SCALE GENOMIC DNA]</scope>
    <source>
        <strain evidence="2 5">JCM 6377</strain>
    </source>
</reference>
<evidence type="ECO:0000259" key="1">
    <source>
        <dbReference type="Pfam" id="PF11775"/>
    </source>
</evidence>
<evidence type="ECO:0000313" key="2">
    <source>
        <dbReference type="EMBL" id="GFG50936.1"/>
    </source>
</evidence>
<keyword evidence="4" id="KW-1185">Reference proteome</keyword>
<reference evidence="3 4" key="1">
    <citation type="submission" date="2017-10" db="EMBL/GenBank/DDBJ databases">
        <title>The new phylogeny of genus Mycobacterium.</title>
        <authorList>
            <person name="Tortoli E."/>
            <person name="Trovato A."/>
            <person name="Cirillo D.M."/>
        </authorList>
    </citation>
    <scope>NUCLEOTIDE SEQUENCE [LARGE SCALE GENOMIC DNA]</scope>
    <source>
        <strain evidence="3 4">CCUG37673</strain>
    </source>
</reference>
<accession>A0A2A7N0Y8</accession>
<dbReference type="InterPro" id="IPR006538">
    <property type="entry name" value="CobT"/>
</dbReference>
<dbReference type="Pfam" id="PF06213">
    <property type="entry name" value="CobT"/>
    <property type="match status" value="1"/>
</dbReference>
<dbReference type="Gene3D" id="3.40.50.410">
    <property type="entry name" value="von Willebrand factor, type A domain"/>
    <property type="match status" value="1"/>
</dbReference>
<dbReference type="PANTHER" id="PTHR41248">
    <property type="entry name" value="NORD PROTEIN"/>
    <property type="match status" value="1"/>
</dbReference>
<dbReference type="SUPFAM" id="SSF53300">
    <property type="entry name" value="vWA-like"/>
    <property type="match status" value="1"/>
</dbReference>
<dbReference type="Proteomes" id="UP000465302">
    <property type="component" value="Unassembled WGS sequence"/>
</dbReference>
<dbReference type="Proteomes" id="UP000220914">
    <property type="component" value="Unassembled WGS sequence"/>
</dbReference>
<proteinExistence type="predicted"/>
<dbReference type="InterPro" id="IPR025861">
    <property type="entry name" value="CobT_VWA_dom"/>
</dbReference>
<organism evidence="3 4">
    <name type="scientific">Mycolicibacterium agri</name>
    <name type="common">Mycobacterium agri</name>
    <dbReference type="NCBI Taxonomy" id="36811"/>
    <lineage>
        <taxon>Bacteria</taxon>
        <taxon>Bacillati</taxon>
        <taxon>Actinomycetota</taxon>
        <taxon>Actinomycetes</taxon>
        <taxon>Mycobacteriales</taxon>
        <taxon>Mycobacteriaceae</taxon>
        <taxon>Mycolicibacterium</taxon>
    </lineage>
</organism>
<evidence type="ECO:0000313" key="5">
    <source>
        <dbReference type="Proteomes" id="UP000465302"/>
    </source>
</evidence>
<evidence type="ECO:0000313" key="4">
    <source>
        <dbReference type="Proteomes" id="UP000220914"/>
    </source>
</evidence>
<dbReference type="PANTHER" id="PTHR41248:SF1">
    <property type="entry name" value="NORD PROTEIN"/>
    <property type="match status" value="1"/>
</dbReference>
<name>A0A2A7N0Y8_MYCAG</name>
<dbReference type="InterPro" id="IPR036465">
    <property type="entry name" value="vWFA_dom_sf"/>
</dbReference>
<evidence type="ECO:0000313" key="3">
    <source>
        <dbReference type="EMBL" id="PEG37490.1"/>
    </source>
</evidence>
<dbReference type="EMBL" id="PDCP01000026">
    <property type="protein sequence ID" value="PEG37490.1"/>
    <property type="molecule type" value="Genomic_DNA"/>
</dbReference>
<dbReference type="InterPro" id="IPR051928">
    <property type="entry name" value="NorD/CobT"/>
</dbReference>